<evidence type="ECO:0000256" key="5">
    <source>
        <dbReference type="SAM" id="SignalP"/>
    </source>
</evidence>
<dbReference type="InterPro" id="IPR023302">
    <property type="entry name" value="Pept_S9A_N"/>
</dbReference>
<proteinExistence type="inferred from homology"/>
<dbReference type="InterPro" id="IPR002470">
    <property type="entry name" value="Peptidase_S9A"/>
</dbReference>
<dbReference type="InterPro" id="IPR051543">
    <property type="entry name" value="Serine_Peptidase_S9A"/>
</dbReference>
<protein>
    <submittedName>
        <fullName evidence="8">Oligopeptidase B</fullName>
    </submittedName>
</protein>
<evidence type="ECO:0000256" key="1">
    <source>
        <dbReference type="ARBA" id="ARBA00005228"/>
    </source>
</evidence>
<feature type="domain" description="Peptidase S9 prolyl oligopeptidase catalytic" evidence="6">
    <location>
        <begin position="490"/>
        <end position="705"/>
    </location>
</feature>
<dbReference type="Proteomes" id="UP001165089">
    <property type="component" value="Unassembled WGS sequence"/>
</dbReference>
<evidence type="ECO:0000256" key="4">
    <source>
        <dbReference type="ARBA" id="ARBA00022825"/>
    </source>
</evidence>
<evidence type="ECO:0000256" key="3">
    <source>
        <dbReference type="ARBA" id="ARBA00022801"/>
    </source>
</evidence>
<dbReference type="PRINTS" id="PR00862">
    <property type="entry name" value="PROLIGOPTASE"/>
</dbReference>
<feature type="domain" description="Peptidase S9A N-terminal" evidence="7">
    <location>
        <begin position="28"/>
        <end position="429"/>
    </location>
</feature>
<dbReference type="SUPFAM" id="SSF53474">
    <property type="entry name" value="alpha/beta-Hydrolases"/>
    <property type="match status" value="1"/>
</dbReference>
<keyword evidence="3" id="KW-0378">Hydrolase</keyword>
<evidence type="ECO:0000259" key="6">
    <source>
        <dbReference type="Pfam" id="PF00326"/>
    </source>
</evidence>
<keyword evidence="4" id="KW-0720">Serine protease</keyword>
<feature type="signal peptide" evidence="5">
    <location>
        <begin position="1"/>
        <end position="20"/>
    </location>
</feature>
<dbReference type="Gene3D" id="3.40.50.1820">
    <property type="entry name" value="alpha/beta hydrolase"/>
    <property type="match status" value="1"/>
</dbReference>
<evidence type="ECO:0000259" key="7">
    <source>
        <dbReference type="Pfam" id="PF02897"/>
    </source>
</evidence>
<dbReference type="EMBL" id="BSDD01000001">
    <property type="protein sequence ID" value="GLH68848.1"/>
    <property type="molecule type" value="Genomic_DNA"/>
</dbReference>
<dbReference type="InterPro" id="IPR029058">
    <property type="entry name" value="AB_hydrolase_fold"/>
</dbReference>
<name>A0ABQ5Q2U6_9BACT</name>
<dbReference type="RefSeq" id="WP_285722474.1">
    <property type="nucleotide sequence ID" value="NZ_BSDD01000001.1"/>
</dbReference>
<keyword evidence="5" id="KW-0732">Signal</keyword>
<dbReference type="SUPFAM" id="SSF50993">
    <property type="entry name" value="Peptidase/esterase 'gauge' domain"/>
    <property type="match status" value="1"/>
</dbReference>
<dbReference type="PANTHER" id="PTHR11757:SF19">
    <property type="entry name" value="PROLYL ENDOPEPTIDASE-LIKE"/>
    <property type="match status" value="1"/>
</dbReference>
<dbReference type="Pfam" id="PF02897">
    <property type="entry name" value="Peptidase_S9_N"/>
    <property type="match status" value="1"/>
</dbReference>
<dbReference type="InterPro" id="IPR001375">
    <property type="entry name" value="Peptidase_S9_cat"/>
</dbReference>
<evidence type="ECO:0000313" key="9">
    <source>
        <dbReference type="Proteomes" id="UP001165089"/>
    </source>
</evidence>
<gene>
    <name evidence="8" type="ORF">GETHPA_03810</name>
</gene>
<feature type="chain" id="PRO_5046772799" evidence="5">
    <location>
        <begin position="21"/>
        <end position="708"/>
    </location>
</feature>
<reference evidence="8 9" key="1">
    <citation type="journal article" date="2023" name="Antonie Van Leeuwenhoek">
        <title>Mesoterricola silvestris gen. nov., sp. nov., Mesoterricola sediminis sp. nov., Geothrix oryzae sp. nov., Geothrix edaphica sp. nov., Geothrix rubra sp. nov., and Geothrix limicola sp. nov., six novel members of Acidobacteriota isolated from soils.</title>
        <authorList>
            <person name="Itoh H."/>
            <person name="Sugisawa Y."/>
            <person name="Mise K."/>
            <person name="Xu Z."/>
            <person name="Kuniyasu M."/>
            <person name="Ushijima N."/>
            <person name="Kawano K."/>
            <person name="Kobayashi E."/>
            <person name="Shiratori Y."/>
            <person name="Masuda Y."/>
            <person name="Senoo K."/>
        </authorList>
    </citation>
    <scope>NUCLEOTIDE SEQUENCE [LARGE SCALE GENOMIC DNA]</scope>
    <source>
        <strain evidence="8 9">Red803</strain>
    </source>
</reference>
<evidence type="ECO:0000313" key="8">
    <source>
        <dbReference type="EMBL" id="GLH68848.1"/>
    </source>
</evidence>
<dbReference type="Pfam" id="PF00326">
    <property type="entry name" value="Peptidase_S9"/>
    <property type="match status" value="1"/>
</dbReference>
<comment type="caution">
    <text evidence="8">The sequence shown here is derived from an EMBL/GenBank/DDBJ whole genome shotgun (WGS) entry which is preliminary data.</text>
</comment>
<dbReference type="PANTHER" id="PTHR11757">
    <property type="entry name" value="PROTEASE FAMILY S9A OLIGOPEPTIDASE"/>
    <property type="match status" value="1"/>
</dbReference>
<accession>A0ABQ5Q2U6</accession>
<sequence>MIQFPVHLPLLLLACVNLMATVPAPKPPAAPRKAHVSLWHGEKVEDPWFWLREKTNPEVVAYLEAENAYTEAMTADLKPFSEALYQEMLGRIKQTDLSVPVRQGAFYYYSRTEEGKQYPIQCRRKAGPEGSYDGKAAEEILLDQNELAKGLKFLSLGGMAVSDDDRTLLFSTDATGFRQYKLFTKDLATGAVSAPLAERVTSFAWASDSRHVFFVTEDAVTKRSDQLWRLDLKGGKPGLVFAEKDELYRIGVGRTKDRKYLLLESQSTDTWETRYLDASRPEAAFQVLLPREKGHKYDVEHRDGTFYIRTNRDAKNFRLVTAPVATPDPSHWTTFLPHRADVLIEGVEPFQDFVVVAEKREGLAHFRILDVKAGTWKEVAFPESVYAAFPGGTPEYTSRAFRFAYQSMVTPPSVYDCDMASGKQTLLKQTEVLGGYDKSRYVTERLWATARDGAKVPLSVVYRRGVKRDGSAPLFLYAYGSYGYGMPAAFSIPRLSLLDRGMVYVIAHIRGGNELGEGWHDDGMLMKKMNTFTDFIDSAEFLVKGRWTAKDRLVIEGGSAGGLLMGAVTNLRPDLFKAVHSAVPFVDVMNTMMDASLPLTVGEYLEWGNPNEKAAFDYMRAYSPYDNLKQGAYPAILVTTSFNDSQVMYWEPAKYVAKLRTLKTDGNPLLLKIKMDPAGHGGASGRYDALRDKAFETAWMLRQVGITK</sequence>
<dbReference type="Gene3D" id="2.130.10.120">
    <property type="entry name" value="Prolyl oligopeptidase, N-terminal domain"/>
    <property type="match status" value="1"/>
</dbReference>
<keyword evidence="2" id="KW-0645">Protease</keyword>
<comment type="similarity">
    <text evidence="1">Belongs to the peptidase S9A family.</text>
</comment>
<keyword evidence="9" id="KW-1185">Reference proteome</keyword>
<organism evidence="8 9">
    <name type="scientific">Geothrix rubra</name>
    <dbReference type="NCBI Taxonomy" id="2927977"/>
    <lineage>
        <taxon>Bacteria</taxon>
        <taxon>Pseudomonadati</taxon>
        <taxon>Acidobacteriota</taxon>
        <taxon>Holophagae</taxon>
        <taxon>Holophagales</taxon>
        <taxon>Holophagaceae</taxon>
        <taxon>Geothrix</taxon>
    </lineage>
</organism>
<evidence type="ECO:0000256" key="2">
    <source>
        <dbReference type="ARBA" id="ARBA00022670"/>
    </source>
</evidence>